<evidence type="ECO:0000256" key="1">
    <source>
        <dbReference type="ARBA" id="ARBA00005150"/>
    </source>
</evidence>
<keyword evidence="5" id="KW-0436">Ligase</keyword>
<dbReference type="InterPro" id="IPR013221">
    <property type="entry name" value="Mur_ligase_cen"/>
</dbReference>
<evidence type="ECO:0000256" key="8">
    <source>
        <dbReference type="ARBA" id="ARBA00022840"/>
    </source>
</evidence>
<sequence>MNKVMPIRTLDRSYKSAMNILNGRRRPERPTTGPGGQLPGSVPEAKGKPDLKGIPSIAGMRQWLHEIGHSTIDVDKLNIVHVAGTKGKGSTCAFIEVFLRTFGERTGFPRKTGLYTSPHLIYPEERIRINFQPIARELFVKYFFEVWEALSKDDGISRTLPRYLQLVALVSFHTFIKEGVDAAIFETHHGGEYDATNMIEHPVATVITPLGMDHVKQLGPTIENIAWHKAGIFKEGARAFSSIQEDSAAEVLRARASEKRTSVQFIENDPSLPPNSSQLKPDVQRMNCSVALAAARHFLEKKAPEDDTPLSISDISQAIDRFSWPGRFQLIKEGTFSWFLDGAHNDMSVIKAAEWFIESTKGQSAPYERILIFSQVSEQRDATVVLERLASTLSTIRIHHVIFTTYDPQQDFDSTSASKSKATPQETFVNIWKRFHQESHILCDPNVQTALRSAREIGEKAGGMHTLITGSQHLVGAVLFSFSSDKPNQRST</sequence>
<name>A0A6A5UCM7_9PLEO</name>
<dbReference type="GO" id="GO:0005524">
    <property type="term" value="F:ATP binding"/>
    <property type="evidence" value="ECO:0007669"/>
    <property type="project" value="UniProtKB-KW"/>
</dbReference>
<dbReference type="Pfam" id="PF08245">
    <property type="entry name" value="Mur_ligase_M"/>
    <property type="match status" value="1"/>
</dbReference>
<dbReference type="SUPFAM" id="SSF53623">
    <property type="entry name" value="MurD-like peptide ligases, catalytic domain"/>
    <property type="match status" value="1"/>
</dbReference>
<keyword evidence="9" id="KW-0460">Magnesium</keyword>
<evidence type="ECO:0000256" key="3">
    <source>
        <dbReference type="ARBA" id="ARBA00013025"/>
    </source>
</evidence>
<dbReference type="AlphaFoldDB" id="A0A6A5UCM7"/>
<keyword evidence="16" id="KW-1185">Reference proteome</keyword>
<dbReference type="OrthoDB" id="5212574at2759"/>
<proteinExistence type="inferred from homology"/>
<evidence type="ECO:0000256" key="13">
    <source>
        <dbReference type="SAM" id="MobiDB-lite"/>
    </source>
</evidence>
<evidence type="ECO:0000256" key="5">
    <source>
        <dbReference type="ARBA" id="ARBA00022598"/>
    </source>
</evidence>
<dbReference type="GO" id="GO:0005829">
    <property type="term" value="C:cytosol"/>
    <property type="evidence" value="ECO:0007669"/>
    <property type="project" value="TreeGrafter"/>
</dbReference>
<protein>
    <recommendedName>
        <fullName evidence="3">tetrahydrofolate synthase</fullName>
        <ecNumber evidence="3">6.3.2.17</ecNumber>
    </recommendedName>
    <alternativeName>
        <fullName evidence="11">Folylpoly-gamma-glutamate synthetase</fullName>
    </alternativeName>
    <alternativeName>
        <fullName evidence="10">Tetrahydrofolylpolyglutamate synthase</fullName>
    </alternativeName>
</protein>
<evidence type="ECO:0000259" key="14">
    <source>
        <dbReference type="Pfam" id="PF08245"/>
    </source>
</evidence>
<dbReference type="PANTHER" id="PTHR11136">
    <property type="entry name" value="FOLYLPOLYGLUTAMATE SYNTHASE-RELATED"/>
    <property type="match status" value="1"/>
</dbReference>
<dbReference type="Gene3D" id="3.40.1190.10">
    <property type="entry name" value="Mur-like, catalytic domain"/>
    <property type="match status" value="1"/>
</dbReference>
<dbReference type="InterPro" id="IPR001645">
    <property type="entry name" value="Folylpolyglutamate_synth"/>
</dbReference>
<dbReference type="Gene3D" id="3.90.190.20">
    <property type="entry name" value="Mur ligase, C-terminal domain"/>
    <property type="match status" value="1"/>
</dbReference>
<dbReference type="PANTHER" id="PTHR11136:SF5">
    <property type="entry name" value="FOLYLPOLYGLUTAMATE SYNTHASE, MITOCHONDRIAL"/>
    <property type="match status" value="1"/>
</dbReference>
<evidence type="ECO:0000256" key="4">
    <source>
        <dbReference type="ARBA" id="ARBA00022563"/>
    </source>
</evidence>
<dbReference type="InterPro" id="IPR036615">
    <property type="entry name" value="Mur_ligase_C_dom_sf"/>
</dbReference>
<feature type="region of interest" description="Disordered" evidence="13">
    <location>
        <begin position="19"/>
        <end position="51"/>
    </location>
</feature>
<feature type="domain" description="Mur ligase central" evidence="14">
    <location>
        <begin position="82"/>
        <end position="264"/>
    </location>
</feature>
<accession>A0A6A5UCM7</accession>
<keyword evidence="6" id="KW-0479">Metal-binding</keyword>
<evidence type="ECO:0000313" key="15">
    <source>
        <dbReference type="EMBL" id="KAF1960666.1"/>
    </source>
</evidence>
<dbReference type="NCBIfam" id="TIGR01499">
    <property type="entry name" value="folC"/>
    <property type="match status" value="1"/>
</dbReference>
<dbReference type="SUPFAM" id="SSF53244">
    <property type="entry name" value="MurD-like peptide ligases, peptide-binding domain"/>
    <property type="match status" value="1"/>
</dbReference>
<dbReference type="UniPathway" id="UPA00850"/>
<evidence type="ECO:0000256" key="6">
    <source>
        <dbReference type="ARBA" id="ARBA00022723"/>
    </source>
</evidence>
<organism evidence="15 16">
    <name type="scientific">Byssothecium circinans</name>
    <dbReference type="NCBI Taxonomy" id="147558"/>
    <lineage>
        <taxon>Eukaryota</taxon>
        <taxon>Fungi</taxon>
        <taxon>Dikarya</taxon>
        <taxon>Ascomycota</taxon>
        <taxon>Pezizomycotina</taxon>
        <taxon>Dothideomycetes</taxon>
        <taxon>Pleosporomycetidae</taxon>
        <taxon>Pleosporales</taxon>
        <taxon>Massarineae</taxon>
        <taxon>Massarinaceae</taxon>
        <taxon>Byssothecium</taxon>
    </lineage>
</organism>
<evidence type="ECO:0000256" key="12">
    <source>
        <dbReference type="ARBA" id="ARBA00047493"/>
    </source>
</evidence>
<evidence type="ECO:0000256" key="7">
    <source>
        <dbReference type="ARBA" id="ARBA00022741"/>
    </source>
</evidence>
<gene>
    <name evidence="15" type="ORF">CC80DRAFT_523033</name>
</gene>
<evidence type="ECO:0000313" key="16">
    <source>
        <dbReference type="Proteomes" id="UP000800035"/>
    </source>
</evidence>
<keyword evidence="8" id="KW-0067">ATP-binding</keyword>
<comment type="catalytic activity">
    <reaction evidence="12">
        <text>(6S)-5,6,7,8-tetrahydrofolyl-(gamma-L-Glu)(n) + L-glutamate + ATP = (6S)-5,6,7,8-tetrahydrofolyl-(gamma-L-Glu)(n+1) + ADP + phosphate + H(+)</text>
        <dbReference type="Rhea" id="RHEA:10580"/>
        <dbReference type="Rhea" id="RHEA-COMP:14738"/>
        <dbReference type="Rhea" id="RHEA-COMP:14740"/>
        <dbReference type="ChEBI" id="CHEBI:15378"/>
        <dbReference type="ChEBI" id="CHEBI:29985"/>
        <dbReference type="ChEBI" id="CHEBI:30616"/>
        <dbReference type="ChEBI" id="CHEBI:43474"/>
        <dbReference type="ChEBI" id="CHEBI:141005"/>
        <dbReference type="ChEBI" id="CHEBI:456216"/>
        <dbReference type="EC" id="6.3.2.17"/>
    </reaction>
</comment>
<reference evidence="15" key="1">
    <citation type="journal article" date="2020" name="Stud. Mycol.">
        <title>101 Dothideomycetes genomes: a test case for predicting lifestyles and emergence of pathogens.</title>
        <authorList>
            <person name="Haridas S."/>
            <person name="Albert R."/>
            <person name="Binder M."/>
            <person name="Bloem J."/>
            <person name="Labutti K."/>
            <person name="Salamov A."/>
            <person name="Andreopoulos B."/>
            <person name="Baker S."/>
            <person name="Barry K."/>
            <person name="Bills G."/>
            <person name="Bluhm B."/>
            <person name="Cannon C."/>
            <person name="Castanera R."/>
            <person name="Culley D."/>
            <person name="Daum C."/>
            <person name="Ezra D."/>
            <person name="Gonzalez J."/>
            <person name="Henrissat B."/>
            <person name="Kuo A."/>
            <person name="Liang C."/>
            <person name="Lipzen A."/>
            <person name="Lutzoni F."/>
            <person name="Magnuson J."/>
            <person name="Mondo S."/>
            <person name="Nolan M."/>
            <person name="Ohm R."/>
            <person name="Pangilinan J."/>
            <person name="Park H.-J."/>
            <person name="Ramirez L."/>
            <person name="Alfaro M."/>
            <person name="Sun H."/>
            <person name="Tritt A."/>
            <person name="Yoshinaga Y."/>
            <person name="Zwiers L.-H."/>
            <person name="Turgeon B."/>
            <person name="Goodwin S."/>
            <person name="Spatafora J."/>
            <person name="Crous P."/>
            <person name="Grigoriev I."/>
        </authorList>
    </citation>
    <scope>NUCLEOTIDE SEQUENCE</scope>
    <source>
        <strain evidence="15">CBS 675.92</strain>
    </source>
</reference>
<dbReference type="GO" id="GO:0046872">
    <property type="term" value="F:metal ion binding"/>
    <property type="evidence" value="ECO:0007669"/>
    <property type="project" value="UniProtKB-KW"/>
</dbReference>
<dbReference type="EMBL" id="ML976982">
    <property type="protein sequence ID" value="KAF1960666.1"/>
    <property type="molecule type" value="Genomic_DNA"/>
</dbReference>
<dbReference type="EC" id="6.3.2.17" evidence="3"/>
<evidence type="ECO:0000256" key="11">
    <source>
        <dbReference type="ARBA" id="ARBA00030876"/>
    </source>
</evidence>
<evidence type="ECO:0000256" key="10">
    <source>
        <dbReference type="ARBA" id="ARBA00030592"/>
    </source>
</evidence>
<comment type="similarity">
    <text evidence="2">Belongs to the folylpolyglutamate synthase family.</text>
</comment>
<dbReference type="GO" id="GO:0004326">
    <property type="term" value="F:tetrahydrofolylpolyglutamate synthase activity"/>
    <property type="evidence" value="ECO:0007669"/>
    <property type="project" value="UniProtKB-EC"/>
</dbReference>
<keyword evidence="4" id="KW-0554">One-carbon metabolism</keyword>
<dbReference type="GO" id="GO:0006730">
    <property type="term" value="P:one-carbon metabolic process"/>
    <property type="evidence" value="ECO:0007669"/>
    <property type="project" value="UniProtKB-KW"/>
</dbReference>
<dbReference type="Proteomes" id="UP000800035">
    <property type="component" value="Unassembled WGS sequence"/>
</dbReference>
<dbReference type="GO" id="GO:0005739">
    <property type="term" value="C:mitochondrion"/>
    <property type="evidence" value="ECO:0007669"/>
    <property type="project" value="TreeGrafter"/>
</dbReference>
<comment type="pathway">
    <text evidence="1">Cofactor biosynthesis; tetrahydrofolylpolyglutamate biosynthesis.</text>
</comment>
<dbReference type="InterPro" id="IPR036565">
    <property type="entry name" value="Mur-like_cat_sf"/>
</dbReference>
<keyword evidence="7" id="KW-0547">Nucleotide-binding</keyword>
<evidence type="ECO:0000256" key="2">
    <source>
        <dbReference type="ARBA" id="ARBA00008276"/>
    </source>
</evidence>
<evidence type="ECO:0000256" key="9">
    <source>
        <dbReference type="ARBA" id="ARBA00022842"/>
    </source>
</evidence>